<keyword evidence="4 5" id="KW-0472">Membrane</keyword>
<feature type="domain" description="SLC26A/SulP transporter" evidence="6">
    <location>
        <begin position="69"/>
        <end position="123"/>
    </location>
</feature>
<dbReference type="Proteomes" id="UP000597762">
    <property type="component" value="Unassembled WGS sequence"/>
</dbReference>
<keyword evidence="3 5" id="KW-1133">Transmembrane helix</keyword>
<dbReference type="EMBL" id="CAHIKZ030000686">
    <property type="protein sequence ID" value="CAE1233515.1"/>
    <property type="molecule type" value="Genomic_DNA"/>
</dbReference>
<reference evidence="7" key="1">
    <citation type="submission" date="2021-01" db="EMBL/GenBank/DDBJ databases">
        <authorList>
            <person name="Li R."/>
            <person name="Bekaert M."/>
        </authorList>
    </citation>
    <scope>NUCLEOTIDE SEQUENCE</scope>
    <source>
        <strain evidence="7">Farmed</strain>
    </source>
</reference>
<proteinExistence type="predicted"/>
<evidence type="ECO:0000256" key="2">
    <source>
        <dbReference type="ARBA" id="ARBA00022692"/>
    </source>
</evidence>
<evidence type="ECO:0000256" key="5">
    <source>
        <dbReference type="SAM" id="Phobius"/>
    </source>
</evidence>
<dbReference type="PANTHER" id="PTHR11814">
    <property type="entry name" value="SULFATE TRANSPORTER"/>
    <property type="match status" value="1"/>
</dbReference>
<feature type="transmembrane region" description="Helical" evidence="5">
    <location>
        <begin position="149"/>
        <end position="167"/>
    </location>
</feature>
<protein>
    <recommendedName>
        <fullName evidence="6">SLC26A/SulP transporter domain-containing protein</fullName>
    </recommendedName>
</protein>
<evidence type="ECO:0000256" key="3">
    <source>
        <dbReference type="ARBA" id="ARBA00022989"/>
    </source>
</evidence>
<accession>A0A812BHW7</accession>
<dbReference type="GO" id="GO:0055085">
    <property type="term" value="P:transmembrane transport"/>
    <property type="evidence" value="ECO:0007669"/>
    <property type="project" value="InterPro"/>
</dbReference>
<dbReference type="InterPro" id="IPR001902">
    <property type="entry name" value="SLC26A/SulP_fam"/>
</dbReference>
<sequence length="196" mass="22657">MPDSYETHKTPIPLTQEFFETCRKEKVPVSCKTQMKKTVSKTYNYTTEVFRHILPVVHLIRNYELKSFLANDIIGGLTVSFMQLPQGMAYAIVADLPVEVGLFMGFFPVICYFIFGSSKHLSFEYHGHFAGFLSLPRTLYAIILQLPNLHYPVLLLSLITIFIIYIIKSQINERFKYRLRIPVPIDLIMLADTIRS</sequence>
<keyword evidence="2 5" id="KW-0812">Transmembrane</keyword>
<evidence type="ECO:0000256" key="1">
    <source>
        <dbReference type="ARBA" id="ARBA00004141"/>
    </source>
</evidence>
<comment type="subcellular location">
    <subcellularLocation>
        <location evidence="1">Membrane</location>
        <topology evidence="1">Multi-pass membrane protein</topology>
    </subcellularLocation>
</comment>
<feature type="transmembrane region" description="Helical" evidence="5">
    <location>
        <begin position="88"/>
        <end position="115"/>
    </location>
</feature>
<gene>
    <name evidence="7" type="ORF">SPHA_18978</name>
</gene>
<evidence type="ECO:0000256" key="4">
    <source>
        <dbReference type="ARBA" id="ARBA00023136"/>
    </source>
</evidence>
<dbReference type="AlphaFoldDB" id="A0A812BHW7"/>
<evidence type="ECO:0000259" key="6">
    <source>
        <dbReference type="Pfam" id="PF00916"/>
    </source>
</evidence>
<organism evidence="7 8">
    <name type="scientific">Acanthosepion pharaonis</name>
    <name type="common">Pharaoh cuttlefish</name>
    <name type="synonym">Sepia pharaonis</name>
    <dbReference type="NCBI Taxonomy" id="158019"/>
    <lineage>
        <taxon>Eukaryota</taxon>
        <taxon>Metazoa</taxon>
        <taxon>Spiralia</taxon>
        <taxon>Lophotrochozoa</taxon>
        <taxon>Mollusca</taxon>
        <taxon>Cephalopoda</taxon>
        <taxon>Coleoidea</taxon>
        <taxon>Decapodiformes</taxon>
        <taxon>Sepiida</taxon>
        <taxon>Sepiina</taxon>
        <taxon>Sepiidae</taxon>
        <taxon>Acanthosepion</taxon>
    </lineage>
</organism>
<evidence type="ECO:0000313" key="7">
    <source>
        <dbReference type="EMBL" id="CAE1233515.1"/>
    </source>
</evidence>
<keyword evidence="8" id="KW-1185">Reference proteome</keyword>
<evidence type="ECO:0000313" key="8">
    <source>
        <dbReference type="Proteomes" id="UP000597762"/>
    </source>
</evidence>
<comment type="caution">
    <text evidence="7">The sequence shown here is derived from an EMBL/GenBank/DDBJ whole genome shotgun (WGS) entry which is preliminary data.</text>
</comment>
<dbReference type="GO" id="GO:0016020">
    <property type="term" value="C:membrane"/>
    <property type="evidence" value="ECO:0007669"/>
    <property type="project" value="UniProtKB-SubCell"/>
</dbReference>
<dbReference type="InterPro" id="IPR011547">
    <property type="entry name" value="SLC26A/SulP_dom"/>
</dbReference>
<name>A0A812BHW7_ACAPH</name>
<dbReference type="OrthoDB" id="288203at2759"/>
<dbReference type="Pfam" id="PF00916">
    <property type="entry name" value="Sulfate_transp"/>
    <property type="match status" value="1"/>
</dbReference>